<evidence type="ECO:0000256" key="4">
    <source>
        <dbReference type="ARBA" id="ARBA00022982"/>
    </source>
</evidence>
<keyword evidence="5" id="KW-0408">Iron</keyword>
<evidence type="ECO:0000256" key="3">
    <source>
        <dbReference type="ARBA" id="ARBA00022723"/>
    </source>
</evidence>
<feature type="domain" description="Cytochrome c" evidence="7">
    <location>
        <begin position="57"/>
        <end position="153"/>
    </location>
</feature>
<name>A0A1J5SQQ2_9ZZZZ</name>
<accession>A0A1J5SQQ2</accession>
<comment type="caution">
    <text evidence="8">The sequence shown here is derived from an EMBL/GenBank/DDBJ whole genome shotgun (WGS) entry which is preliminary data.</text>
</comment>
<organism evidence="8">
    <name type="scientific">mine drainage metagenome</name>
    <dbReference type="NCBI Taxonomy" id="410659"/>
    <lineage>
        <taxon>unclassified sequences</taxon>
        <taxon>metagenomes</taxon>
        <taxon>ecological metagenomes</taxon>
    </lineage>
</organism>
<dbReference type="PROSITE" id="PS51007">
    <property type="entry name" value="CYTC"/>
    <property type="match status" value="1"/>
</dbReference>
<reference evidence="8" key="1">
    <citation type="submission" date="2016-10" db="EMBL/GenBank/DDBJ databases">
        <title>Sequence of Gallionella enrichment culture.</title>
        <authorList>
            <person name="Poehlein A."/>
            <person name="Muehling M."/>
            <person name="Daniel R."/>
        </authorList>
    </citation>
    <scope>NUCLEOTIDE SEQUENCE</scope>
</reference>
<keyword evidence="1" id="KW-0813">Transport</keyword>
<protein>
    <recommendedName>
        <fullName evidence="7">Cytochrome c domain-containing protein</fullName>
    </recommendedName>
</protein>
<dbReference type="InterPro" id="IPR009056">
    <property type="entry name" value="Cyt_c-like_dom"/>
</dbReference>
<dbReference type="NCBIfam" id="TIGR04494">
    <property type="entry name" value="c550_PedF"/>
    <property type="match status" value="1"/>
</dbReference>
<dbReference type="GO" id="GO:0020037">
    <property type="term" value="F:heme binding"/>
    <property type="evidence" value="ECO:0007669"/>
    <property type="project" value="InterPro"/>
</dbReference>
<dbReference type="GO" id="GO:0046872">
    <property type="term" value="F:metal ion binding"/>
    <property type="evidence" value="ECO:0007669"/>
    <property type="project" value="UniProtKB-KW"/>
</dbReference>
<dbReference type="EMBL" id="MLJW01000022">
    <property type="protein sequence ID" value="OIR10825.1"/>
    <property type="molecule type" value="Genomic_DNA"/>
</dbReference>
<dbReference type="Gene3D" id="1.10.760.10">
    <property type="entry name" value="Cytochrome c-like domain"/>
    <property type="match status" value="1"/>
</dbReference>
<evidence type="ECO:0000256" key="5">
    <source>
        <dbReference type="ARBA" id="ARBA00023004"/>
    </source>
</evidence>
<evidence type="ECO:0000256" key="6">
    <source>
        <dbReference type="SAM" id="MobiDB-lite"/>
    </source>
</evidence>
<gene>
    <name evidence="8" type="ORF">GALL_75970</name>
</gene>
<dbReference type="SUPFAM" id="SSF46626">
    <property type="entry name" value="Cytochrome c"/>
    <property type="match status" value="1"/>
</dbReference>
<keyword evidence="2" id="KW-0349">Heme</keyword>
<dbReference type="InterPro" id="IPR051811">
    <property type="entry name" value="Cytochrome_c550/c551-like"/>
</dbReference>
<sequence length="156" mass="17312">MKQIKYAIYACSLFAVALTPSFASAHGDVTPQPVDTKTLPSLGSEWRDENPYSGQKEAIRIGTSAYAQNCARCHGLQAQSGGIAPDLRLLDRDCTDLTNNAKKQACYIETDKYFLVSIRHGKVRNGAVYMPPFEGFLNQEAMWAIKSYLESLRVTQ</sequence>
<dbReference type="GO" id="GO:0009055">
    <property type="term" value="F:electron transfer activity"/>
    <property type="evidence" value="ECO:0007669"/>
    <property type="project" value="InterPro"/>
</dbReference>
<dbReference type="PANTHER" id="PTHR37823:SF4">
    <property type="entry name" value="MENAQUINOL-CYTOCHROME C REDUCTASE CYTOCHROME B_C SUBUNIT"/>
    <property type="match status" value="1"/>
</dbReference>
<evidence type="ECO:0000313" key="8">
    <source>
        <dbReference type="EMBL" id="OIR10825.1"/>
    </source>
</evidence>
<feature type="region of interest" description="Disordered" evidence="6">
    <location>
        <begin position="29"/>
        <end position="50"/>
    </location>
</feature>
<dbReference type="Pfam" id="PF13442">
    <property type="entry name" value="Cytochrome_CBB3"/>
    <property type="match status" value="1"/>
</dbReference>
<dbReference type="InterPro" id="IPR036909">
    <property type="entry name" value="Cyt_c-like_dom_sf"/>
</dbReference>
<proteinExistence type="predicted"/>
<keyword evidence="3" id="KW-0479">Metal-binding</keyword>
<evidence type="ECO:0000259" key="7">
    <source>
        <dbReference type="PROSITE" id="PS51007"/>
    </source>
</evidence>
<keyword evidence="4" id="KW-0249">Electron transport</keyword>
<dbReference type="PANTHER" id="PTHR37823">
    <property type="entry name" value="CYTOCHROME C-553-LIKE"/>
    <property type="match status" value="1"/>
</dbReference>
<evidence type="ECO:0000256" key="1">
    <source>
        <dbReference type="ARBA" id="ARBA00022448"/>
    </source>
</evidence>
<evidence type="ECO:0000256" key="2">
    <source>
        <dbReference type="ARBA" id="ARBA00022617"/>
    </source>
</evidence>
<dbReference type="InterPro" id="IPR030991">
    <property type="entry name" value="c550_proteobact"/>
</dbReference>
<dbReference type="AlphaFoldDB" id="A0A1J5SQQ2"/>